<dbReference type="Proteomes" id="UP001230328">
    <property type="component" value="Unassembled WGS sequence"/>
</dbReference>
<accession>A0ABU0SG11</accession>
<name>A0ABU0SG11_9ACTN</name>
<evidence type="ECO:0008006" key="3">
    <source>
        <dbReference type="Google" id="ProtNLM"/>
    </source>
</evidence>
<keyword evidence="2" id="KW-1185">Reference proteome</keyword>
<evidence type="ECO:0000313" key="1">
    <source>
        <dbReference type="EMBL" id="MDQ1022505.1"/>
    </source>
</evidence>
<evidence type="ECO:0000313" key="2">
    <source>
        <dbReference type="Proteomes" id="UP001230328"/>
    </source>
</evidence>
<comment type="caution">
    <text evidence="1">The sequence shown here is derived from an EMBL/GenBank/DDBJ whole genome shotgun (WGS) entry which is preliminary data.</text>
</comment>
<organism evidence="1 2">
    <name type="scientific">Streptomyces umbrinus</name>
    <dbReference type="NCBI Taxonomy" id="67370"/>
    <lineage>
        <taxon>Bacteria</taxon>
        <taxon>Bacillati</taxon>
        <taxon>Actinomycetota</taxon>
        <taxon>Actinomycetes</taxon>
        <taxon>Kitasatosporales</taxon>
        <taxon>Streptomycetaceae</taxon>
        <taxon>Streptomyces</taxon>
        <taxon>Streptomyces phaeochromogenes group</taxon>
    </lineage>
</organism>
<protein>
    <recommendedName>
        <fullName evidence="3">Transposase</fullName>
    </recommendedName>
</protein>
<proteinExistence type="predicted"/>
<reference evidence="1 2" key="1">
    <citation type="submission" date="2023-07" db="EMBL/GenBank/DDBJ databases">
        <title>Comparative genomics of wheat-associated soil bacteria to identify genetic determinants of phenazine resistance.</title>
        <authorList>
            <person name="Mouncey N."/>
        </authorList>
    </citation>
    <scope>NUCLEOTIDE SEQUENCE [LARGE SCALE GENOMIC DNA]</scope>
    <source>
        <strain evidence="1 2">V2I4</strain>
    </source>
</reference>
<gene>
    <name evidence="1" type="ORF">QF035_000087</name>
</gene>
<dbReference type="EMBL" id="JAUSZI010000001">
    <property type="protein sequence ID" value="MDQ1022505.1"/>
    <property type="molecule type" value="Genomic_DNA"/>
</dbReference>
<sequence>MVTEKYSPDHGLRQIRVIDQALERNDGGRR</sequence>